<evidence type="ECO:0000313" key="2">
    <source>
        <dbReference type="EMBL" id="RPA78506.1"/>
    </source>
</evidence>
<accession>A0A3N4HZG9</accession>
<keyword evidence="3" id="KW-1185">Reference proteome</keyword>
<sequence length="634" mass="69796">MSMRRLKNLPFSAGDCLTKAKCLWSDDDVCAGNVVALAMSGDLSHNRSIDSEHEGGAHVRLEVHNPHAHKVRCTNRWANDEPQAPTSPPPPSRKPNGPKTTNKDRSQNHQHSHAKPALHRGTRPAQASTRLRQACKSHGKPGEVAVGSTSDGKVLHGPVACDGDPYCGSTQAFIPRGERSRDINSDKRAQMDRNEAESQALELLWTAYIRMEYVRLDKPIRFAADGAFTYHDSFEQFNCWNANSFSHERLSGYPVGGAYAEWGHLNEMSSISAAPGLIPLTGQLFDERSEAPLMPSPPPRTSAPDYGHPTPPPTPILEDSNSPPVQGVPPAFDRFMPWDRIQIRDGEKDIFSPLARYSTPPVVAFPSLPPAIMQASSTPTLPPLPPATPAGFAPHDGGIERIDALFSMFFQDPLLAGQNVDHLLQIASCIRTEAFHQIEQEKTKRQMAESLNRVQAGHLAVAVAEKEVIVDQAILYHQEVEEAKEVLLDEVEYLHGRIDPIINRYSIDSGREHLAQHTFNKSYQKLVDAKGSKAKARRAMVNELVRRYGNNSIGGVPLPAGVTVVDLVDFVCDGHTLVADGNFQAHSATREEVARSIASLTESNDEERVMLVALTDVMDGMDWWGVPKRLESLL</sequence>
<reference evidence="2 3" key="1">
    <citation type="journal article" date="2018" name="Nat. Ecol. Evol.">
        <title>Pezizomycetes genomes reveal the molecular basis of ectomycorrhizal truffle lifestyle.</title>
        <authorList>
            <person name="Murat C."/>
            <person name="Payen T."/>
            <person name="Noel B."/>
            <person name="Kuo A."/>
            <person name="Morin E."/>
            <person name="Chen J."/>
            <person name="Kohler A."/>
            <person name="Krizsan K."/>
            <person name="Balestrini R."/>
            <person name="Da Silva C."/>
            <person name="Montanini B."/>
            <person name="Hainaut M."/>
            <person name="Levati E."/>
            <person name="Barry K.W."/>
            <person name="Belfiori B."/>
            <person name="Cichocki N."/>
            <person name="Clum A."/>
            <person name="Dockter R.B."/>
            <person name="Fauchery L."/>
            <person name="Guy J."/>
            <person name="Iotti M."/>
            <person name="Le Tacon F."/>
            <person name="Lindquist E.A."/>
            <person name="Lipzen A."/>
            <person name="Malagnac F."/>
            <person name="Mello A."/>
            <person name="Molinier V."/>
            <person name="Miyauchi S."/>
            <person name="Poulain J."/>
            <person name="Riccioni C."/>
            <person name="Rubini A."/>
            <person name="Sitrit Y."/>
            <person name="Splivallo R."/>
            <person name="Traeger S."/>
            <person name="Wang M."/>
            <person name="Zifcakova L."/>
            <person name="Wipf D."/>
            <person name="Zambonelli A."/>
            <person name="Paolocci F."/>
            <person name="Nowrousian M."/>
            <person name="Ottonello S."/>
            <person name="Baldrian P."/>
            <person name="Spatafora J.W."/>
            <person name="Henrissat B."/>
            <person name="Nagy L.G."/>
            <person name="Aury J.M."/>
            <person name="Wincker P."/>
            <person name="Grigoriev I.V."/>
            <person name="Bonfante P."/>
            <person name="Martin F.M."/>
        </authorList>
    </citation>
    <scope>NUCLEOTIDE SEQUENCE [LARGE SCALE GENOMIC DNA]</scope>
    <source>
        <strain evidence="2 3">RN42</strain>
    </source>
</reference>
<organism evidence="2 3">
    <name type="scientific">Ascobolus immersus RN42</name>
    <dbReference type="NCBI Taxonomy" id="1160509"/>
    <lineage>
        <taxon>Eukaryota</taxon>
        <taxon>Fungi</taxon>
        <taxon>Dikarya</taxon>
        <taxon>Ascomycota</taxon>
        <taxon>Pezizomycotina</taxon>
        <taxon>Pezizomycetes</taxon>
        <taxon>Pezizales</taxon>
        <taxon>Ascobolaceae</taxon>
        <taxon>Ascobolus</taxon>
    </lineage>
</organism>
<feature type="region of interest" description="Disordered" evidence="1">
    <location>
        <begin position="289"/>
        <end position="323"/>
    </location>
</feature>
<evidence type="ECO:0000313" key="3">
    <source>
        <dbReference type="Proteomes" id="UP000275078"/>
    </source>
</evidence>
<dbReference type="EMBL" id="ML119710">
    <property type="protein sequence ID" value="RPA78506.1"/>
    <property type="molecule type" value="Genomic_DNA"/>
</dbReference>
<proteinExistence type="predicted"/>
<protein>
    <submittedName>
        <fullName evidence="2">Uncharacterized protein</fullName>
    </submittedName>
</protein>
<dbReference type="Proteomes" id="UP000275078">
    <property type="component" value="Unassembled WGS sequence"/>
</dbReference>
<feature type="region of interest" description="Disordered" evidence="1">
    <location>
        <begin position="78"/>
        <end position="151"/>
    </location>
</feature>
<dbReference type="AlphaFoldDB" id="A0A3N4HZG9"/>
<name>A0A3N4HZG9_ASCIM</name>
<evidence type="ECO:0000256" key="1">
    <source>
        <dbReference type="SAM" id="MobiDB-lite"/>
    </source>
</evidence>
<feature type="compositionally biased region" description="Basic residues" evidence="1">
    <location>
        <begin position="108"/>
        <end position="122"/>
    </location>
</feature>
<gene>
    <name evidence="2" type="ORF">BJ508DRAFT_309145</name>
</gene>